<evidence type="ECO:0000256" key="1">
    <source>
        <dbReference type="ARBA" id="ARBA00022729"/>
    </source>
</evidence>
<sequence>MKQENSAYRVKMIKRKKIWVSVGATVLSVALVGGILPPTVVSANQTDRVDTSKVSVGIVTDDSDLLDKEKLKSTSYLASVALPKDNNKNIYVAEVPSNGTISSPSLSEAQSAVAKQEEVVNAKKEQEATTTQTEIQAQQALDNFKSEQEKMLLLDAQSHIRGGEITDEKQKSEVRNLVKEAKEKIASAKDKKEVEIIVAKTKEKINAIVKEAEKRTKENLRKQEDLKRQKEEERKEQERKAEEARKEQERKAEESLKAEELRQQEEERKALHTFKLDETVKLKAQAGMHYDSLKTPELKAELKESIVKAVAAIREASSKADVQKIVSDATAKLKDIVSRSMNLSQDKHEDLRQQEEAPKTQDMNDSQQDDSNQIITFQDPATKVSVSAKKKDFNGAVGVRVVPMRAAILGQAPSDSYDITLVDAKGELVQPTGPVTVTAPANGIVDKVYYVLDDMKESLPFTLNANGTVSFGVTHFSVYAIFYKQAMNDTKSSDKSTPKGDDKVEQKSEPKEHMKQEQKRSEVAPKSNANQKEPKVTHGIARKMTPSRRSNQLPRTNSEETSLISIMMSALGVAGILSLVAYVMKRRR</sequence>
<dbReference type="InterPro" id="IPR022263">
    <property type="entry name" value="KxYKxGKxW"/>
</dbReference>
<dbReference type="RefSeq" id="WP_121836198.1">
    <property type="nucleotide sequence ID" value="NZ_RCVM01000021.1"/>
</dbReference>
<keyword evidence="5" id="KW-1185">Reference proteome</keyword>
<feature type="region of interest" description="Disordered" evidence="2">
    <location>
        <begin position="490"/>
        <end position="558"/>
    </location>
</feature>
<proteinExistence type="predicted"/>
<dbReference type="AlphaFoldDB" id="A0A3L9DRW0"/>
<evidence type="ECO:0000313" key="4">
    <source>
        <dbReference type="EMBL" id="RLY01872.1"/>
    </source>
</evidence>
<dbReference type="EMBL" id="RCVM01000021">
    <property type="protein sequence ID" value="RLY01872.1"/>
    <property type="molecule type" value="Genomic_DNA"/>
</dbReference>
<evidence type="ECO:0000313" key="5">
    <source>
        <dbReference type="Proteomes" id="UP000279194"/>
    </source>
</evidence>
<feature type="compositionally biased region" description="Basic and acidic residues" evidence="2">
    <location>
        <begin position="491"/>
        <end position="523"/>
    </location>
</feature>
<keyword evidence="3" id="KW-0472">Membrane</keyword>
<dbReference type="Proteomes" id="UP000279194">
    <property type="component" value="Unassembled WGS sequence"/>
</dbReference>
<feature type="region of interest" description="Disordered" evidence="2">
    <location>
        <begin position="216"/>
        <end position="265"/>
    </location>
</feature>
<accession>A0A3L9DRW0</accession>
<keyword evidence="1" id="KW-0732">Signal</keyword>
<keyword evidence="3" id="KW-1133">Transmembrane helix</keyword>
<gene>
    <name evidence="4" type="ORF">EAF07_08865</name>
</gene>
<dbReference type="Pfam" id="PF19258">
    <property type="entry name" value="KxYKxGKxW_sig"/>
    <property type="match status" value="1"/>
</dbReference>
<comment type="caution">
    <text evidence="4">The sequence shown here is derived from an EMBL/GenBank/DDBJ whole genome shotgun (WGS) entry which is preliminary data.</text>
</comment>
<organism evidence="4 5">
    <name type="scientific">Streptococcus hillyeri</name>
    <dbReference type="NCBI Taxonomy" id="2282420"/>
    <lineage>
        <taxon>Bacteria</taxon>
        <taxon>Bacillati</taxon>
        <taxon>Bacillota</taxon>
        <taxon>Bacilli</taxon>
        <taxon>Lactobacillales</taxon>
        <taxon>Streptococcaceae</taxon>
        <taxon>Streptococcus</taxon>
    </lineage>
</organism>
<name>A0A3L9DRW0_9STRE</name>
<protein>
    <submittedName>
        <fullName evidence="4">Uncharacterized protein</fullName>
    </submittedName>
</protein>
<evidence type="ECO:0000256" key="3">
    <source>
        <dbReference type="SAM" id="Phobius"/>
    </source>
</evidence>
<evidence type="ECO:0000256" key="2">
    <source>
        <dbReference type="SAM" id="MobiDB-lite"/>
    </source>
</evidence>
<feature type="transmembrane region" description="Helical" evidence="3">
    <location>
        <begin position="563"/>
        <end position="584"/>
    </location>
</feature>
<reference evidence="4 5" key="1">
    <citation type="submission" date="2018-10" db="EMBL/GenBank/DDBJ databases">
        <title>Streptococcus hillyeri sp. nov., isolated from equine tracheal sample.</title>
        <authorList>
            <person name="Macfadyen A.C."/>
            <person name="Waller A."/>
            <person name="Paterson G.K."/>
        </authorList>
    </citation>
    <scope>NUCLEOTIDE SEQUENCE [LARGE SCALE GENOMIC DNA]</scope>
    <source>
        <strain evidence="4 5">28462</strain>
    </source>
</reference>
<feature type="compositionally biased region" description="Polar residues" evidence="2">
    <location>
        <begin position="547"/>
        <end position="558"/>
    </location>
</feature>
<feature type="compositionally biased region" description="Basic and acidic residues" evidence="2">
    <location>
        <begin position="345"/>
        <end position="359"/>
    </location>
</feature>
<keyword evidence="3" id="KW-0812">Transmembrane</keyword>
<feature type="region of interest" description="Disordered" evidence="2">
    <location>
        <begin position="340"/>
        <end position="369"/>
    </location>
</feature>